<feature type="compositionally biased region" description="Acidic residues" evidence="6">
    <location>
        <begin position="503"/>
        <end position="512"/>
    </location>
</feature>
<feature type="transmembrane region" description="Helical" evidence="7">
    <location>
        <begin position="165"/>
        <end position="184"/>
    </location>
</feature>
<feature type="region of interest" description="Disordered" evidence="6">
    <location>
        <begin position="359"/>
        <end position="378"/>
    </location>
</feature>
<feature type="transmembrane region" description="Helical" evidence="7">
    <location>
        <begin position="341"/>
        <end position="358"/>
    </location>
</feature>
<feature type="region of interest" description="Disordered" evidence="6">
    <location>
        <begin position="474"/>
        <end position="512"/>
    </location>
</feature>
<feature type="transmembrane region" description="Helical" evidence="7">
    <location>
        <begin position="230"/>
        <end position="255"/>
    </location>
</feature>
<evidence type="ECO:0000256" key="2">
    <source>
        <dbReference type="ARBA" id="ARBA00006447"/>
    </source>
</evidence>
<evidence type="ECO:0000256" key="1">
    <source>
        <dbReference type="ARBA" id="ARBA00004141"/>
    </source>
</evidence>
<keyword evidence="5 7" id="KW-0472">Membrane</keyword>
<feature type="compositionally biased region" description="Basic and acidic residues" evidence="6">
    <location>
        <begin position="482"/>
        <end position="493"/>
    </location>
</feature>
<proteinExistence type="inferred from homology"/>
<dbReference type="Proteomes" id="UP001472866">
    <property type="component" value="Chromosome 11"/>
</dbReference>
<feature type="compositionally biased region" description="Polar residues" evidence="6">
    <location>
        <begin position="429"/>
        <end position="441"/>
    </location>
</feature>
<comment type="similarity">
    <text evidence="2">Belongs to the nucleotide-sugar transporter family. CMP-Sialate:CMP antiporter (TC 2.A.7.12) subfamily.</text>
</comment>
<dbReference type="InterPro" id="IPR007271">
    <property type="entry name" value="Nuc_sug_transpt"/>
</dbReference>
<gene>
    <name evidence="8" type="ORF">HKI87_11g66520</name>
</gene>
<evidence type="ECO:0000313" key="8">
    <source>
        <dbReference type="EMBL" id="WZN65095.1"/>
    </source>
</evidence>
<evidence type="ECO:0000256" key="3">
    <source>
        <dbReference type="ARBA" id="ARBA00022692"/>
    </source>
</evidence>
<dbReference type="Pfam" id="PF04142">
    <property type="entry name" value="Nuc_sug_transp"/>
    <property type="match status" value="1"/>
</dbReference>
<sequence>MSSESSSRAREHFITGVLVVLMLLTGTINTIATKYQDIQCVKYNEKGECVQRFEHFAVQSAEMFMGEMLCLIPAFFSLAWGCLCKSGEPEVDKGEGSFKKSLKAFFSFAVPAMCDVSGTTLLNVGIFFTYPSVYQMLRGTVVFFAGMFTYSLLGRRLSTAQWFSLVLIVIGAGIVGAVSVMHFGKHSEHQDNSNATNPMLGNILVVSAQVAAAFQFIVEEKYLAKYGVKPHVAVGLEGIWGFSACMILLPIMAHIKSSSGRPFDDLPVAIEQIKASRPLLIATLGSIFSIAFFNFFGITLTKRLSGASRATIDACRTLFVWMYSLHVGWEEKGTLKITFQVLGFLVLISGTSMFNGIIRGPGDKKKRKKTEMGLPQLSEENREPLLPSALGQISQGSKSQGGAMSMRRLVSNTMARSFRLGRSLLSPASSRVGSVANTPAQTPRYANGGSDAMVFGSVGPQSYQELPSSYESKVVLSHHGHKESISEEIHDNAPHGASPQGIDDGDMEEPFE</sequence>
<keyword evidence="3 7" id="KW-0812">Transmembrane</keyword>
<dbReference type="PANTHER" id="PTHR13146">
    <property type="match status" value="1"/>
</dbReference>
<feature type="transmembrane region" description="Helical" evidence="7">
    <location>
        <begin position="104"/>
        <end position="130"/>
    </location>
</feature>
<dbReference type="GO" id="GO:0000139">
    <property type="term" value="C:Golgi membrane"/>
    <property type="evidence" value="ECO:0007669"/>
    <property type="project" value="InterPro"/>
</dbReference>
<comment type="subcellular location">
    <subcellularLocation>
        <location evidence="1">Membrane</location>
        <topology evidence="1">Multi-pass membrane protein</topology>
    </subcellularLocation>
</comment>
<feature type="transmembrane region" description="Helical" evidence="7">
    <location>
        <begin position="136"/>
        <end position="153"/>
    </location>
</feature>
<feature type="transmembrane region" description="Helical" evidence="7">
    <location>
        <begin position="275"/>
        <end position="298"/>
    </location>
</feature>
<keyword evidence="9" id="KW-1185">Reference proteome</keyword>
<dbReference type="SUPFAM" id="SSF103481">
    <property type="entry name" value="Multidrug resistance efflux transporter EmrE"/>
    <property type="match status" value="1"/>
</dbReference>
<evidence type="ECO:0000256" key="6">
    <source>
        <dbReference type="SAM" id="MobiDB-lite"/>
    </source>
</evidence>
<feature type="region of interest" description="Disordered" evidence="6">
    <location>
        <begin position="429"/>
        <end position="448"/>
    </location>
</feature>
<evidence type="ECO:0000256" key="7">
    <source>
        <dbReference type="SAM" id="Phobius"/>
    </source>
</evidence>
<reference evidence="8 9" key="1">
    <citation type="submission" date="2024-03" db="EMBL/GenBank/DDBJ databases">
        <title>Complete genome sequence of the green alga Chloropicon roscoffensis RCC1871.</title>
        <authorList>
            <person name="Lemieux C."/>
            <person name="Pombert J.-F."/>
            <person name="Otis C."/>
            <person name="Turmel M."/>
        </authorList>
    </citation>
    <scope>NUCLEOTIDE SEQUENCE [LARGE SCALE GENOMIC DNA]</scope>
    <source>
        <strain evidence="8 9">RCC1871</strain>
    </source>
</reference>
<dbReference type="AlphaFoldDB" id="A0AAX4PFF4"/>
<dbReference type="PANTHER" id="PTHR13146:SF0">
    <property type="entry name" value="SOLUTE CARRIER FAMILY 35 MEMBER F6"/>
    <property type="match status" value="1"/>
</dbReference>
<evidence type="ECO:0000313" key="9">
    <source>
        <dbReference type="Proteomes" id="UP001472866"/>
    </source>
</evidence>
<feature type="transmembrane region" description="Helical" evidence="7">
    <location>
        <begin position="63"/>
        <end position="83"/>
    </location>
</feature>
<dbReference type="GO" id="GO:0015165">
    <property type="term" value="F:pyrimidine nucleotide-sugar transmembrane transporter activity"/>
    <property type="evidence" value="ECO:0007669"/>
    <property type="project" value="InterPro"/>
</dbReference>
<evidence type="ECO:0000256" key="5">
    <source>
        <dbReference type="ARBA" id="ARBA00023136"/>
    </source>
</evidence>
<keyword evidence="4 7" id="KW-1133">Transmembrane helix</keyword>
<protein>
    <submittedName>
        <fullName evidence="8">Nucleotide-sugar transporter</fullName>
    </submittedName>
</protein>
<feature type="transmembrane region" description="Helical" evidence="7">
    <location>
        <begin position="199"/>
        <end position="218"/>
    </location>
</feature>
<feature type="transmembrane region" description="Helical" evidence="7">
    <location>
        <begin position="12"/>
        <end position="32"/>
    </location>
</feature>
<name>A0AAX4PFF4_9CHLO</name>
<organism evidence="8 9">
    <name type="scientific">Chloropicon roscoffensis</name>
    <dbReference type="NCBI Taxonomy" id="1461544"/>
    <lineage>
        <taxon>Eukaryota</taxon>
        <taxon>Viridiplantae</taxon>
        <taxon>Chlorophyta</taxon>
        <taxon>Chloropicophyceae</taxon>
        <taxon>Chloropicales</taxon>
        <taxon>Chloropicaceae</taxon>
        <taxon>Chloropicon</taxon>
    </lineage>
</organism>
<accession>A0AAX4PFF4</accession>
<dbReference type="EMBL" id="CP151511">
    <property type="protein sequence ID" value="WZN65095.1"/>
    <property type="molecule type" value="Genomic_DNA"/>
</dbReference>
<evidence type="ECO:0000256" key="4">
    <source>
        <dbReference type="ARBA" id="ARBA00022989"/>
    </source>
</evidence>
<dbReference type="InterPro" id="IPR037185">
    <property type="entry name" value="EmrE-like"/>
</dbReference>
<feature type="transmembrane region" description="Helical" evidence="7">
    <location>
        <begin position="310"/>
        <end position="329"/>
    </location>
</feature>